<dbReference type="PANTHER" id="PTHR47792">
    <property type="entry name" value="PROTEIN SOK2-RELATED"/>
    <property type="match status" value="1"/>
</dbReference>
<dbReference type="Proteomes" id="UP000606974">
    <property type="component" value="Unassembled WGS sequence"/>
</dbReference>
<keyword evidence="6" id="KW-0804">Transcription</keyword>
<comment type="caution">
    <text evidence="13">The sequence shown here is derived from an EMBL/GenBank/DDBJ whole genome shotgun (WGS) entry which is preliminary data.</text>
</comment>
<evidence type="ECO:0000256" key="6">
    <source>
        <dbReference type="ARBA" id="ARBA00023163"/>
    </source>
</evidence>
<feature type="domain" description="HTH APSES-type" evidence="12">
    <location>
        <begin position="134"/>
        <end position="240"/>
    </location>
</feature>
<sequence>MNQNQPYMEMHSSHMSSGQPYTPQSATAPGLSHYSQYPQPQVIQSGPAHYAPSPHSYGPYSYSNGVQSPQSATQSSSAHQVHPQALPLPAMMPGPPSQHGYMGSGSAPGHGYGSQPAHQFDQTGQIAPPGMKPRVTATLWEDEGSLCFQVEAKGVCVARREDNHMINGTKLLNVAGMTRGRRDGILKSEKVRHVVKIGPMHLKGVWIPFDRALDFANKEKITDQLYPLFVHNISGLLYHPTNESRTSAVVAATERRRIDGVPSRNGQTSQPPPLHHHHSMHSTVGSQVPPTPHSIAPHPGSGRPSLDRAHTFPTPPTSASSVMGMGNQGSSYEWGAATMGSSVSSTQPLSIDTGLSNARSMPTTPATTPPGSSISNMQSYQGQQSFNDSKAYYSGPPSSQSAYAPHHTPTQQNMARFGGAMPSNAYKNEMGPPTAPGAVNGGDPDHHDVKSEQYAHGHVTAGSTDAETDQQQENGYMGANASAYSSNRTQYAYNPSSSVGTVQGDHPHLSPEMAGSPHQSASGRATPRGTNGTHQWQQQGYQTPPRAAPSSNLYNVMSDSRGANGTPAGDHYASNYTPASMNGASTSNKRAREDENDSGRPDSHGIESGFDLKRRKTIRQDPMGVPMGQMSSLQGIKTGGGLPRQR</sequence>
<reference evidence="13" key="1">
    <citation type="submission" date="2020-02" db="EMBL/GenBank/DDBJ databases">
        <authorList>
            <person name="Palmer J.M."/>
        </authorList>
    </citation>
    <scope>NUCLEOTIDE SEQUENCE</scope>
    <source>
        <strain evidence="13">EPUS1.4</strain>
        <tissue evidence="13">Thallus</tissue>
    </source>
</reference>
<dbReference type="GO" id="GO:0003700">
    <property type="term" value="F:DNA-binding transcription factor activity"/>
    <property type="evidence" value="ECO:0007669"/>
    <property type="project" value="TreeGrafter"/>
</dbReference>
<evidence type="ECO:0000256" key="3">
    <source>
        <dbReference type="ARBA" id="ARBA00022969"/>
    </source>
</evidence>
<evidence type="ECO:0000256" key="1">
    <source>
        <dbReference type="ARBA" id="ARBA00007247"/>
    </source>
</evidence>
<evidence type="ECO:0000256" key="5">
    <source>
        <dbReference type="ARBA" id="ARBA00023125"/>
    </source>
</evidence>
<keyword evidence="4" id="KW-0805">Transcription regulation</keyword>
<dbReference type="GO" id="GO:0005634">
    <property type="term" value="C:nucleus"/>
    <property type="evidence" value="ECO:0007669"/>
    <property type="project" value="TreeGrafter"/>
</dbReference>
<dbReference type="InterPro" id="IPR036887">
    <property type="entry name" value="HTH_APSES_sf"/>
</dbReference>
<dbReference type="OrthoDB" id="5407653at2759"/>
<feature type="compositionally biased region" description="Gly residues" evidence="11">
    <location>
        <begin position="102"/>
        <end position="112"/>
    </location>
</feature>
<dbReference type="InterPro" id="IPR018004">
    <property type="entry name" value="KilA/APSES_HTH"/>
</dbReference>
<feature type="compositionally biased region" description="Polar residues" evidence="11">
    <location>
        <begin position="517"/>
        <end position="542"/>
    </location>
</feature>
<keyword evidence="3" id="KW-0749">Sporulation</keyword>
<evidence type="ECO:0000256" key="8">
    <source>
        <dbReference type="ARBA" id="ARBA00031907"/>
    </source>
</evidence>
<feature type="compositionally biased region" description="Polar residues" evidence="11">
    <location>
        <begin position="396"/>
        <end position="414"/>
    </location>
</feature>
<evidence type="ECO:0000313" key="14">
    <source>
        <dbReference type="Proteomes" id="UP000606974"/>
    </source>
</evidence>
<dbReference type="Pfam" id="PF04383">
    <property type="entry name" value="KilA-N"/>
    <property type="match status" value="1"/>
</dbReference>
<feature type="region of interest" description="Disordered" evidence="11">
    <location>
        <begin position="1"/>
        <end position="127"/>
    </location>
</feature>
<feature type="compositionally biased region" description="Polar residues" evidence="11">
    <location>
        <begin position="13"/>
        <end position="44"/>
    </location>
</feature>
<name>A0A8H7E1D9_9EURO</name>
<feature type="compositionally biased region" description="Gly residues" evidence="11">
    <location>
        <begin position="637"/>
        <end position="646"/>
    </location>
</feature>
<proteinExistence type="inferred from homology"/>
<dbReference type="InterPro" id="IPR029790">
    <property type="entry name" value="EFG1/Phd1/StuA"/>
</dbReference>
<dbReference type="AlphaFoldDB" id="A0A8H7E1D9"/>
<comment type="similarity">
    <text evidence="1">Belongs to the EFG1/PHD1/stuA family.</text>
</comment>
<feature type="compositionally biased region" description="Polar residues" evidence="11">
    <location>
        <begin position="116"/>
        <end position="125"/>
    </location>
</feature>
<feature type="compositionally biased region" description="Low complexity" evidence="11">
    <location>
        <begin position="50"/>
        <end position="89"/>
    </location>
</feature>
<feature type="compositionally biased region" description="Polar residues" evidence="11">
    <location>
        <begin position="339"/>
        <end position="361"/>
    </location>
</feature>
<evidence type="ECO:0000313" key="13">
    <source>
        <dbReference type="EMBL" id="KAF7505195.1"/>
    </source>
</evidence>
<organism evidence="13 14">
    <name type="scientific">Endocarpon pusillum</name>
    <dbReference type="NCBI Taxonomy" id="364733"/>
    <lineage>
        <taxon>Eukaryota</taxon>
        <taxon>Fungi</taxon>
        <taxon>Dikarya</taxon>
        <taxon>Ascomycota</taxon>
        <taxon>Pezizomycotina</taxon>
        <taxon>Eurotiomycetes</taxon>
        <taxon>Chaetothyriomycetidae</taxon>
        <taxon>Verrucariales</taxon>
        <taxon>Verrucariaceae</taxon>
        <taxon>Endocarpon</taxon>
    </lineage>
</organism>
<feature type="compositionally biased region" description="Polar residues" evidence="11">
    <location>
        <begin position="549"/>
        <end position="563"/>
    </location>
</feature>
<feature type="region of interest" description="Disordered" evidence="11">
    <location>
        <begin position="490"/>
        <end position="646"/>
    </location>
</feature>
<gene>
    <name evidence="13" type="ORF">GJ744_001185</name>
</gene>
<evidence type="ECO:0000256" key="2">
    <source>
        <dbReference type="ARBA" id="ARBA00019309"/>
    </source>
</evidence>
<feature type="region of interest" description="Disordered" evidence="11">
    <location>
        <begin position="248"/>
        <end position="327"/>
    </location>
</feature>
<keyword evidence="5" id="KW-0238">DNA-binding</keyword>
<feature type="compositionally biased region" description="Polar residues" evidence="11">
    <location>
        <begin position="490"/>
        <end position="501"/>
    </location>
</feature>
<protein>
    <recommendedName>
        <fullName evidence="9">Cell pattern formation-associated protein STUA</fullName>
    </recommendedName>
    <alternativeName>
        <fullName evidence="2 10">Cell pattern formation-associated protein stuA</fullName>
    </alternativeName>
    <alternativeName>
        <fullName evidence="8">Stunted protein A</fullName>
    </alternativeName>
</protein>
<feature type="compositionally biased region" description="Polar residues" evidence="11">
    <location>
        <begin position="371"/>
        <end position="388"/>
    </location>
</feature>
<dbReference type="PROSITE" id="PS51299">
    <property type="entry name" value="HTH_APSES"/>
    <property type="match status" value="1"/>
</dbReference>
<evidence type="ECO:0000256" key="9">
    <source>
        <dbReference type="ARBA" id="ARBA00073215"/>
    </source>
</evidence>
<evidence type="ECO:0000256" key="10">
    <source>
        <dbReference type="ARBA" id="ARBA00073433"/>
    </source>
</evidence>
<accession>A0A8H7E1D9</accession>
<dbReference type="SMART" id="SM01252">
    <property type="entry name" value="KilA-N"/>
    <property type="match status" value="1"/>
</dbReference>
<dbReference type="PANTHER" id="PTHR47792:SF1">
    <property type="entry name" value="PROTEIN SOK2-RELATED"/>
    <property type="match status" value="1"/>
</dbReference>
<keyword evidence="14" id="KW-1185">Reference proteome</keyword>
<dbReference type="GO" id="GO:0043565">
    <property type="term" value="F:sequence-specific DNA binding"/>
    <property type="evidence" value="ECO:0007669"/>
    <property type="project" value="TreeGrafter"/>
</dbReference>
<dbReference type="EMBL" id="JAACFV010000116">
    <property type="protein sequence ID" value="KAF7505195.1"/>
    <property type="molecule type" value="Genomic_DNA"/>
</dbReference>
<feature type="compositionally biased region" description="Basic and acidic residues" evidence="11">
    <location>
        <begin position="590"/>
        <end position="605"/>
    </location>
</feature>
<feature type="region of interest" description="Disordered" evidence="11">
    <location>
        <begin position="339"/>
        <end position="450"/>
    </location>
</feature>
<dbReference type="GO" id="GO:0048315">
    <property type="term" value="P:conidium formation"/>
    <property type="evidence" value="ECO:0007669"/>
    <property type="project" value="UniProtKB-KW"/>
</dbReference>
<keyword evidence="7" id="KW-0183">Conidiation</keyword>
<evidence type="ECO:0000256" key="7">
    <source>
        <dbReference type="ARBA" id="ARBA00023321"/>
    </source>
</evidence>
<evidence type="ECO:0000256" key="11">
    <source>
        <dbReference type="SAM" id="MobiDB-lite"/>
    </source>
</evidence>
<feature type="compositionally biased region" description="Polar residues" evidence="11">
    <location>
        <begin position="574"/>
        <end position="588"/>
    </location>
</feature>
<dbReference type="GO" id="GO:0030435">
    <property type="term" value="P:sporulation resulting in formation of a cellular spore"/>
    <property type="evidence" value="ECO:0007669"/>
    <property type="project" value="UniProtKB-KW"/>
</dbReference>
<evidence type="ECO:0000256" key="4">
    <source>
        <dbReference type="ARBA" id="ARBA00023015"/>
    </source>
</evidence>
<dbReference type="SUPFAM" id="SSF54616">
    <property type="entry name" value="DNA-binding domain of Mlu1-box binding protein MBP1"/>
    <property type="match status" value="1"/>
</dbReference>
<dbReference type="Gene3D" id="3.10.260.10">
    <property type="entry name" value="Transcription regulator HTH, APSES-type DNA-binding domain"/>
    <property type="match status" value="1"/>
</dbReference>
<dbReference type="GO" id="GO:0045944">
    <property type="term" value="P:positive regulation of transcription by RNA polymerase II"/>
    <property type="evidence" value="ECO:0007669"/>
    <property type="project" value="TreeGrafter"/>
</dbReference>
<dbReference type="InterPro" id="IPR003163">
    <property type="entry name" value="Tscrpt_reg_HTH_APSES-type"/>
</dbReference>
<dbReference type="FunFam" id="3.10.260.10:FF:000003">
    <property type="entry name" value="Ascospore maturation 1 protein"/>
    <property type="match status" value="1"/>
</dbReference>
<evidence type="ECO:0000259" key="12">
    <source>
        <dbReference type="PROSITE" id="PS51299"/>
    </source>
</evidence>